<dbReference type="FunFam" id="1.20.1070.10:FF:000033">
    <property type="entry name" value="Vomeronasal type-1 receptor"/>
    <property type="match status" value="1"/>
</dbReference>
<evidence type="ECO:0000313" key="16">
    <source>
        <dbReference type="RefSeq" id="XP_004867235.1"/>
    </source>
</evidence>
<keyword evidence="15" id="KW-1185">Reference proteome</keyword>
<evidence type="ECO:0000256" key="8">
    <source>
        <dbReference type="ARBA" id="ARBA00023040"/>
    </source>
</evidence>
<evidence type="ECO:0000256" key="6">
    <source>
        <dbReference type="ARBA" id="ARBA00022692"/>
    </source>
</evidence>
<dbReference type="Pfam" id="PF03402">
    <property type="entry name" value="V1R"/>
    <property type="match status" value="1"/>
</dbReference>
<dbReference type="InterPro" id="IPR004072">
    <property type="entry name" value="Vmron_rcpt_1"/>
</dbReference>
<dbReference type="GO" id="GO:0016503">
    <property type="term" value="F:pheromone receptor activity"/>
    <property type="evidence" value="ECO:0007669"/>
    <property type="project" value="InterPro"/>
</dbReference>
<comment type="similarity">
    <text evidence="3 13">Belongs to the G-protein coupled receptor 1 family.</text>
</comment>
<feature type="transmembrane region" description="Helical" evidence="13">
    <location>
        <begin position="124"/>
        <end position="142"/>
    </location>
</feature>
<evidence type="ECO:0000256" key="9">
    <source>
        <dbReference type="ARBA" id="ARBA00023136"/>
    </source>
</evidence>
<evidence type="ECO:0000256" key="3">
    <source>
        <dbReference type="ARBA" id="ARBA00010663"/>
    </source>
</evidence>
<feature type="domain" description="G-protein coupled receptors family 1 profile" evidence="14">
    <location>
        <begin position="22"/>
        <end position="286"/>
    </location>
</feature>
<keyword evidence="5 13" id="KW-0589">Pheromone response</keyword>
<evidence type="ECO:0000259" key="14">
    <source>
        <dbReference type="PROSITE" id="PS50262"/>
    </source>
</evidence>
<evidence type="ECO:0000256" key="1">
    <source>
        <dbReference type="ARBA" id="ARBA00003878"/>
    </source>
</evidence>
<keyword evidence="11" id="KW-0325">Glycoprotein</keyword>
<evidence type="ECO:0000313" key="15">
    <source>
        <dbReference type="Proteomes" id="UP000694906"/>
    </source>
</evidence>
<dbReference type="GO" id="GO:0019236">
    <property type="term" value="P:response to pheromone"/>
    <property type="evidence" value="ECO:0007669"/>
    <property type="project" value="UniProtKB-KW"/>
</dbReference>
<sequence length="300" mass="33392">MAPVDLRIAVIFLFQIVTGTAGNLALLGHYCILYFSGCRSRSTDVILRHLIVANLLVILSRGIPETMAAFGLQSFLSDVGCKLVFYVHRVGRGGSMGSTCLLSVFQAITISPRSSRWAELKRKALKFIGLSNILCWGLHMLLNVRVPMLMSDKGNNGNSTKTIDFQYCSATLPDKEKDSLFGVLAFSHDILCLALMVWASGSIVFHLYRHKQRVHHLRSHKISSPSSPETRATQSTLILVTAFISFYALSSIIHVLFLLHDGTAWWLVKTSAFSNTCFPTASPLILMSRERCVSRVIWKK</sequence>
<dbReference type="Gene3D" id="1.20.1070.10">
    <property type="entry name" value="Rhodopsin 7-helix transmembrane proteins"/>
    <property type="match status" value="1"/>
</dbReference>
<dbReference type="GeneID" id="101725895"/>
<dbReference type="PRINTS" id="PR01534">
    <property type="entry name" value="VOMERONASL1R"/>
</dbReference>
<dbReference type="PROSITE" id="PS50262">
    <property type="entry name" value="G_PROTEIN_RECEP_F1_2"/>
    <property type="match status" value="1"/>
</dbReference>
<comment type="subcellular location">
    <subcellularLocation>
        <location evidence="2 13">Cell membrane</location>
        <topology evidence="2 13">Multi-pass membrane protein</topology>
    </subcellularLocation>
</comment>
<feature type="transmembrane region" description="Helical" evidence="13">
    <location>
        <begin position="237"/>
        <end position="259"/>
    </location>
</feature>
<gene>
    <name evidence="16" type="primary">LOC101725895</name>
</gene>
<feature type="transmembrane region" description="Helical" evidence="13">
    <location>
        <begin position="265"/>
        <end position="286"/>
    </location>
</feature>
<keyword evidence="7 13" id="KW-1133">Transmembrane helix</keyword>
<dbReference type="SUPFAM" id="SSF81321">
    <property type="entry name" value="Family A G protein-coupled receptor-like"/>
    <property type="match status" value="1"/>
</dbReference>
<dbReference type="KEGG" id="hgl:101725895"/>
<proteinExistence type="inferred from homology"/>
<evidence type="ECO:0000256" key="13">
    <source>
        <dbReference type="RuleBase" id="RU364061"/>
    </source>
</evidence>
<dbReference type="PANTHER" id="PTHR24062">
    <property type="entry name" value="VOMERONASAL TYPE-1 RECEPTOR"/>
    <property type="match status" value="1"/>
</dbReference>
<dbReference type="RefSeq" id="XP_004867235.1">
    <property type="nucleotide sequence ID" value="XM_004867178.1"/>
</dbReference>
<keyword evidence="8 13" id="KW-0297">G-protein coupled receptor</keyword>
<keyword evidence="10 13" id="KW-0675">Receptor</keyword>
<feature type="transmembrane region" description="Helical" evidence="13">
    <location>
        <begin position="180"/>
        <end position="208"/>
    </location>
</feature>
<feature type="transmembrane region" description="Helical" evidence="13">
    <location>
        <begin position="6"/>
        <end position="33"/>
    </location>
</feature>
<evidence type="ECO:0000256" key="11">
    <source>
        <dbReference type="ARBA" id="ARBA00023180"/>
    </source>
</evidence>
<dbReference type="InterPro" id="IPR017452">
    <property type="entry name" value="GPCR_Rhodpsn_7TM"/>
</dbReference>
<dbReference type="Proteomes" id="UP000694906">
    <property type="component" value="Unplaced"/>
</dbReference>
<accession>A0AAX6Q5L2</accession>
<evidence type="ECO:0000256" key="7">
    <source>
        <dbReference type="ARBA" id="ARBA00022989"/>
    </source>
</evidence>
<dbReference type="AlphaFoldDB" id="A0AAX6Q5L2"/>
<reference evidence="16" key="1">
    <citation type="submission" date="2025-08" db="UniProtKB">
        <authorList>
            <consortium name="RefSeq"/>
        </authorList>
    </citation>
    <scope>IDENTIFICATION</scope>
</reference>
<organism evidence="15 16">
    <name type="scientific">Heterocephalus glaber</name>
    <name type="common">Naked mole rat</name>
    <dbReference type="NCBI Taxonomy" id="10181"/>
    <lineage>
        <taxon>Eukaryota</taxon>
        <taxon>Metazoa</taxon>
        <taxon>Chordata</taxon>
        <taxon>Craniata</taxon>
        <taxon>Vertebrata</taxon>
        <taxon>Euteleostomi</taxon>
        <taxon>Mammalia</taxon>
        <taxon>Eutheria</taxon>
        <taxon>Euarchontoglires</taxon>
        <taxon>Glires</taxon>
        <taxon>Rodentia</taxon>
        <taxon>Hystricomorpha</taxon>
        <taxon>Bathyergidae</taxon>
        <taxon>Heterocephalus</taxon>
    </lineage>
</organism>
<dbReference type="CDD" id="cd13949">
    <property type="entry name" value="7tm_V1R_pheromone"/>
    <property type="match status" value="1"/>
</dbReference>
<keyword evidence="4 13" id="KW-1003">Cell membrane</keyword>
<keyword evidence="6 13" id="KW-0812">Transmembrane</keyword>
<protein>
    <recommendedName>
        <fullName evidence="13">Vomeronasal type-1 receptor</fullName>
    </recommendedName>
</protein>
<keyword evidence="9 13" id="KW-0472">Membrane</keyword>
<keyword evidence="12 13" id="KW-0807">Transducer</keyword>
<name>A0AAX6Q5L2_HETGA</name>
<dbReference type="GO" id="GO:0005886">
    <property type="term" value="C:plasma membrane"/>
    <property type="evidence" value="ECO:0007669"/>
    <property type="project" value="UniProtKB-SubCell"/>
</dbReference>
<evidence type="ECO:0000256" key="2">
    <source>
        <dbReference type="ARBA" id="ARBA00004651"/>
    </source>
</evidence>
<evidence type="ECO:0000256" key="12">
    <source>
        <dbReference type="ARBA" id="ARBA00023224"/>
    </source>
</evidence>
<comment type="function">
    <text evidence="1">Putative pheromone receptor.</text>
</comment>
<evidence type="ECO:0000256" key="4">
    <source>
        <dbReference type="ARBA" id="ARBA00022475"/>
    </source>
</evidence>
<dbReference type="GO" id="GO:0007606">
    <property type="term" value="P:sensory perception of chemical stimulus"/>
    <property type="evidence" value="ECO:0007669"/>
    <property type="project" value="UniProtKB-ARBA"/>
</dbReference>
<evidence type="ECO:0000256" key="5">
    <source>
        <dbReference type="ARBA" id="ARBA00022507"/>
    </source>
</evidence>
<evidence type="ECO:0000256" key="10">
    <source>
        <dbReference type="ARBA" id="ARBA00023170"/>
    </source>
</evidence>